<feature type="region of interest" description="Disordered" evidence="12">
    <location>
        <begin position="1"/>
        <end position="23"/>
    </location>
</feature>
<dbReference type="InterPro" id="IPR013087">
    <property type="entry name" value="Znf_C2H2_type"/>
</dbReference>
<dbReference type="GO" id="GO:0010468">
    <property type="term" value="P:regulation of gene expression"/>
    <property type="evidence" value="ECO:0007669"/>
    <property type="project" value="TreeGrafter"/>
</dbReference>
<reference evidence="14" key="1">
    <citation type="submission" date="2020-06" db="EMBL/GenBank/DDBJ databases">
        <authorList>
            <consortium name="Wellcome Sanger Institute Data Sharing"/>
        </authorList>
    </citation>
    <scope>NUCLEOTIDE SEQUENCE [LARGE SCALE GENOMIC DNA]</scope>
</reference>
<feature type="region of interest" description="Disordered" evidence="12">
    <location>
        <begin position="48"/>
        <end position="98"/>
    </location>
</feature>
<dbReference type="GO" id="GO:0005634">
    <property type="term" value="C:nucleus"/>
    <property type="evidence" value="ECO:0007669"/>
    <property type="project" value="UniProtKB-SubCell"/>
</dbReference>
<accession>A0A8C5DP58</accession>
<dbReference type="PANTHER" id="PTHR16515:SF49">
    <property type="entry name" value="GASTRULA ZINC FINGER PROTEIN XLCGF49.1-LIKE-RELATED"/>
    <property type="match status" value="1"/>
</dbReference>
<evidence type="ECO:0000256" key="2">
    <source>
        <dbReference type="ARBA" id="ARBA00006991"/>
    </source>
</evidence>
<dbReference type="InterPro" id="IPR036236">
    <property type="entry name" value="Znf_C2H2_sf"/>
</dbReference>
<evidence type="ECO:0000256" key="5">
    <source>
        <dbReference type="ARBA" id="ARBA00022771"/>
    </source>
</evidence>
<comment type="similarity">
    <text evidence="2">Belongs to the krueppel C2H2-type zinc-finger protein family.</text>
</comment>
<reference evidence="14" key="2">
    <citation type="submission" date="2025-08" db="UniProtKB">
        <authorList>
            <consortium name="Ensembl"/>
        </authorList>
    </citation>
    <scope>IDENTIFICATION</scope>
</reference>
<dbReference type="PROSITE" id="PS00028">
    <property type="entry name" value="ZINC_FINGER_C2H2_1"/>
    <property type="match status" value="5"/>
</dbReference>
<dbReference type="FunFam" id="3.30.160.60:FF:001480">
    <property type="entry name" value="Si:cabz01071911.3"/>
    <property type="match status" value="1"/>
</dbReference>
<evidence type="ECO:0000313" key="15">
    <source>
        <dbReference type="Proteomes" id="UP000694680"/>
    </source>
</evidence>
<dbReference type="GO" id="GO:0003677">
    <property type="term" value="F:DNA binding"/>
    <property type="evidence" value="ECO:0007669"/>
    <property type="project" value="UniProtKB-KW"/>
</dbReference>
<comment type="subcellular location">
    <subcellularLocation>
        <location evidence="1">Nucleus</location>
    </subcellularLocation>
</comment>
<dbReference type="PROSITE" id="PS50157">
    <property type="entry name" value="ZINC_FINGER_C2H2_2"/>
    <property type="match status" value="6"/>
</dbReference>
<keyword evidence="7" id="KW-0805">Transcription regulation</keyword>
<feature type="domain" description="C2H2-type" evidence="13">
    <location>
        <begin position="280"/>
        <end position="307"/>
    </location>
</feature>
<keyword evidence="4" id="KW-0677">Repeat</keyword>
<evidence type="ECO:0000313" key="14">
    <source>
        <dbReference type="Ensembl" id="ENSGWIP00000008797.1"/>
    </source>
</evidence>
<proteinExistence type="inferred from homology"/>
<keyword evidence="6" id="KW-0862">Zinc</keyword>
<feature type="domain" description="C2H2-type" evidence="13">
    <location>
        <begin position="167"/>
        <end position="194"/>
    </location>
</feature>
<dbReference type="SMART" id="SM00355">
    <property type="entry name" value="ZnF_C2H2"/>
    <property type="match status" value="6"/>
</dbReference>
<dbReference type="Gene3D" id="3.30.160.60">
    <property type="entry name" value="Classic Zinc Finger"/>
    <property type="match status" value="6"/>
</dbReference>
<keyword evidence="10" id="KW-0539">Nucleus</keyword>
<evidence type="ECO:0000256" key="9">
    <source>
        <dbReference type="ARBA" id="ARBA00023163"/>
    </source>
</evidence>
<keyword evidence="15" id="KW-1185">Reference proteome</keyword>
<dbReference type="Ensembl" id="ENSGWIT00000009825.1">
    <property type="protein sequence ID" value="ENSGWIP00000008797.1"/>
    <property type="gene ID" value="ENSGWIG00000005254.1"/>
</dbReference>
<evidence type="ECO:0000256" key="3">
    <source>
        <dbReference type="ARBA" id="ARBA00022723"/>
    </source>
</evidence>
<evidence type="ECO:0000256" key="12">
    <source>
        <dbReference type="SAM" id="MobiDB-lite"/>
    </source>
</evidence>
<protein>
    <recommendedName>
        <fullName evidence="13">C2H2-type domain-containing protein</fullName>
    </recommendedName>
</protein>
<keyword evidence="8" id="KW-0238">DNA-binding</keyword>
<dbReference type="SUPFAM" id="SSF57667">
    <property type="entry name" value="beta-beta-alpha zinc fingers"/>
    <property type="match status" value="3"/>
</dbReference>
<feature type="domain" description="C2H2-type" evidence="13">
    <location>
        <begin position="139"/>
        <end position="166"/>
    </location>
</feature>
<feature type="domain" description="C2H2-type" evidence="13">
    <location>
        <begin position="195"/>
        <end position="222"/>
    </location>
</feature>
<reference evidence="14" key="3">
    <citation type="submission" date="2025-09" db="UniProtKB">
        <authorList>
            <consortium name="Ensembl"/>
        </authorList>
    </citation>
    <scope>IDENTIFICATION</scope>
</reference>
<keyword evidence="5 11" id="KW-0863">Zinc-finger</keyword>
<evidence type="ECO:0000256" key="7">
    <source>
        <dbReference type="ARBA" id="ARBA00023015"/>
    </source>
</evidence>
<evidence type="ECO:0000256" key="8">
    <source>
        <dbReference type="ARBA" id="ARBA00023125"/>
    </source>
</evidence>
<evidence type="ECO:0000259" key="13">
    <source>
        <dbReference type="PROSITE" id="PS50157"/>
    </source>
</evidence>
<evidence type="ECO:0000256" key="10">
    <source>
        <dbReference type="ARBA" id="ARBA00023242"/>
    </source>
</evidence>
<dbReference type="GO" id="GO:0008270">
    <property type="term" value="F:zinc ion binding"/>
    <property type="evidence" value="ECO:0007669"/>
    <property type="project" value="UniProtKB-KW"/>
</dbReference>
<dbReference type="FunFam" id="3.30.160.60:FF:000882">
    <property type="entry name" value="Predicted gene, 21060"/>
    <property type="match status" value="1"/>
</dbReference>
<keyword evidence="3" id="KW-0479">Metal-binding</keyword>
<dbReference type="AlphaFoldDB" id="A0A8C5DP58"/>
<dbReference type="InterPro" id="IPR050331">
    <property type="entry name" value="Zinc_finger"/>
</dbReference>
<dbReference type="Proteomes" id="UP000694680">
    <property type="component" value="Chromosome 10"/>
</dbReference>
<keyword evidence="9" id="KW-0804">Transcription</keyword>
<name>A0A8C5DP58_GOUWI</name>
<dbReference type="FunFam" id="3.30.160.60:FF:000624">
    <property type="entry name" value="zinc finger protein 697"/>
    <property type="match status" value="1"/>
</dbReference>
<evidence type="ECO:0000256" key="4">
    <source>
        <dbReference type="ARBA" id="ARBA00022737"/>
    </source>
</evidence>
<dbReference type="FunFam" id="3.30.160.60:FF:001498">
    <property type="entry name" value="Zinc finger protein 404"/>
    <property type="match status" value="2"/>
</dbReference>
<evidence type="ECO:0000256" key="11">
    <source>
        <dbReference type="PROSITE-ProRule" id="PRU00042"/>
    </source>
</evidence>
<sequence length="310" mass="35343">PPRSIAACPVKSEDEEEKPQTSQLHWRQLTEMNMKEEPSTCSLNELMTRQSVGINSKGPEAAQNPDPNSSVLQGPDGTDTDSSLTVDSNEDDEDCWKKTKMSDSGTKVQVKITSECVGGKKSSLSAASKLKIHAREKPVKCNICSKCFIQKSDLKRHLKIHTGEKPFKCDVCNKCFILKHHLQSHMVIHTGEKPFKCDVCNKFCARKDNLLSHIRIHKKEKPFKCDVCSKCFKRKVNLKQHLRIHTGEKPFKYDVCTSKCVNQKSHLTKHTRIHTGEKPFKCDVCNKCFARKDNLQSHVRMHKEEEPFKL</sequence>
<evidence type="ECO:0000256" key="6">
    <source>
        <dbReference type="ARBA" id="ARBA00022833"/>
    </source>
</evidence>
<dbReference type="Pfam" id="PF00096">
    <property type="entry name" value="zf-C2H2"/>
    <property type="match status" value="5"/>
</dbReference>
<dbReference type="PANTHER" id="PTHR16515">
    <property type="entry name" value="PR DOMAIN ZINC FINGER PROTEIN"/>
    <property type="match status" value="1"/>
</dbReference>
<evidence type="ECO:0000256" key="1">
    <source>
        <dbReference type="ARBA" id="ARBA00004123"/>
    </source>
</evidence>
<organism evidence="14 15">
    <name type="scientific">Gouania willdenowi</name>
    <name type="common">Blunt-snouted clingfish</name>
    <name type="synonym">Lepadogaster willdenowi</name>
    <dbReference type="NCBI Taxonomy" id="441366"/>
    <lineage>
        <taxon>Eukaryota</taxon>
        <taxon>Metazoa</taxon>
        <taxon>Chordata</taxon>
        <taxon>Craniata</taxon>
        <taxon>Vertebrata</taxon>
        <taxon>Euteleostomi</taxon>
        <taxon>Actinopterygii</taxon>
        <taxon>Neopterygii</taxon>
        <taxon>Teleostei</taxon>
        <taxon>Neoteleostei</taxon>
        <taxon>Acanthomorphata</taxon>
        <taxon>Ovalentaria</taxon>
        <taxon>Blenniimorphae</taxon>
        <taxon>Blenniiformes</taxon>
        <taxon>Gobiesocoidei</taxon>
        <taxon>Gobiesocidae</taxon>
        <taxon>Gobiesocinae</taxon>
        <taxon>Gouania</taxon>
    </lineage>
</organism>
<feature type="domain" description="C2H2-type" evidence="13">
    <location>
        <begin position="223"/>
        <end position="250"/>
    </location>
</feature>
<feature type="domain" description="C2H2-type" evidence="13">
    <location>
        <begin position="251"/>
        <end position="279"/>
    </location>
</feature>